<accession>A0A2V3PPC7</accession>
<dbReference type="InterPro" id="IPR042278">
    <property type="entry name" value="Mfa-like_1_N"/>
</dbReference>
<organism evidence="1 2">
    <name type="scientific">Dysgonomonas alginatilytica</name>
    <dbReference type="NCBI Taxonomy" id="1605892"/>
    <lineage>
        <taxon>Bacteria</taxon>
        <taxon>Pseudomonadati</taxon>
        <taxon>Bacteroidota</taxon>
        <taxon>Bacteroidia</taxon>
        <taxon>Bacteroidales</taxon>
        <taxon>Dysgonomonadaceae</taxon>
        <taxon>Dysgonomonas</taxon>
    </lineage>
</organism>
<dbReference type="InterPro" id="IPR025049">
    <property type="entry name" value="Mfa-like_1"/>
</dbReference>
<dbReference type="RefSeq" id="WP_110310702.1">
    <property type="nucleotide sequence ID" value="NZ_QICL01000011.1"/>
</dbReference>
<comment type="caution">
    <text evidence="1">The sequence shown here is derived from an EMBL/GenBank/DDBJ whole genome shotgun (WGS) entry which is preliminary data.</text>
</comment>
<dbReference type="AlphaFoldDB" id="A0A2V3PPC7"/>
<dbReference type="EMBL" id="QICL01000011">
    <property type="protein sequence ID" value="PXV64144.1"/>
    <property type="molecule type" value="Genomic_DNA"/>
</dbReference>
<dbReference type="Proteomes" id="UP000247973">
    <property type="component" value="Unassembled WGS sequence"/>
</dbReference>
<keyword evidence="2" id="KW-1185">Reference proteome</keyword>
<sequence>MANLNPYPFYKPLYYQIMTKKLYILLITSICLIFTSCLSDSECGNNDTLRVSVVSDIVSSKLKTRSSKSGFSENDNIGLYMVDYKNSTPMPIGTISDFMNTEYTYDGTYWNSKDGEELYLTTEQTKADLYAYYPFDYEMSRAPGKTDLRAYPFSVESDQSLSSQKSDFLWAKYDELSNTNTIAKLTFRHILSKVVLNVRYGNLGNGNESVTIHNLIKDTSIDMRTADISKISTNTNYEITPYLHDTANTGFDKTFSAIIIPQLVETGTSLFTVTVNDQLFAFTLDSPLSFESGMSYTFNLVIGEANARSTQNSSIERKISLVNKTSF</sequence>
<dbReference type="CDD" id="cd13121">
    <property type="entry name" value="BF2867_like_C"/>
    <property type="match status" value="1"/>
</dbReference>
<gene>
    <name evidence="1" type="ORF">CLV62_111102</name>
</gene>
<name>A0A2V3PPC7_9BACT</name>
<evidence type="ECO:0000313" key="1">
    <source>
        <dbReference type="EMBL" id="PXV64144.1"/>
    </source>
</evidence>
<dbReference type="Gene3D" id="2.60.40.2620">
    <property type="entry name" value="Fimbrillin-like"/>
    <property type="match status" value="1"/>
</dbReference>
<reference evidence="1 2" key="1">
    <citation type="submission" date="2018-03" db="EMBL/GenBank/DDBJ databases">
        <title>Genomic Encyclopedia of Archaeal and Bacterial Type Strains, Phase II (KMG-II): from individual species to whole genera.</title>
        <authorList>
            <person name="Goeker M."/>
        </authorList>
    </citation>
    <scope>NUCLEOTIDE SEQUENCE [LARGE SCALE GENOMIC DNA]</scope>
    <source>
        <strain evidence="1 2">DSM 100214</strain>
    </source>
</reference>
<protein>
    <submittedName>
        <fullName evidence="1">Fimbrillin-like protein</fullName>
    </submittedName>
</protein>
<dbReference type="CDD" id="cd13120">
    <property type="entry name" value="BF2867_like_N"/>
    <property type="match status" value="1"/>
</dbReference>
<evidence type="ECO:0000313" key="2">
    <source>
        <dbReference type="Proteomes" id="UP000247973"/>
    </source>
</evidence>
<dbReference type="Pfam" id="PF13149">
    <property type="entry name" value="Mfa_like_1"/>
    <property type="match status" value="1"/>
</dbReference>
<proteinExistence type="predicted"/>
<dbReference type="Gene3D" id="2.60.40.2630">
    <property type="match status" value="1"/>
</dbReference>
<dbReference type="OrthoDB" id="997997at2"/>